<accession>A0A317QCI4</accession>
<dbReference type="AlphaFoldDB" id="A0A317QCI4"/>
<evidence type="ECO:0000313" key="2">
    <source>
        <dbReference type="Proteomes" id="UP000246661"/>
    </source>
</evidence>
<reference evidence="2" key="1">
    <citation type="submission" date="2018-05" db="EMBL/GenBank/DDBJ databases">
        <authorList>
            <person name="Klenk H.-P."/>
            <person name="Huntemann M."/>
            <person name="Clum A."/>
            <person name="Pillay M."/>
            <person name="Palaniappan K."/>
            <person name="Varghese N."/>
            <person name="Mikhailova N."/>
            <person name="Stamatis D."/>
            <person name="Reddy T."/>
            <person name="Daum C."/>
            <person name="Shapiro N."/>
            <person name="Ivanova N."/>
            <person name="Kyrpides N."/>
            <person name="Woyke T."/>
        </authorList>
    </citation>
    <scope>NUCLEOTIDE SEQUENCE [LARGE SCALE GENOMIC DNA]</scope>
    <source>
        <strain evidence="2">DSM 45417</strain>
    </source>
</reference>
<keyword evidence="2" id="KW-1185">Reference proteome</keyword>
<dbReference type="GO" id="GO:0016740">
    <property type="term" value="F:transferase activity"/>
    <property type="evidence" value="ECO:0007669"/>
    <property type="project" value="UniProtKB-KW"/>
</dbReference>
<keyword evidence="1" id="KW-0808">Transferase</keyword>
<dbReference type="Gene3D" id="3.40.50.2000">
    <property type="entry name" value="Glycogen Phosphorylase B"/>
    <property type="match status" value="1"/>
</dbReference>
<dbReference type="SUPFAM" id="SSF53756">
    <property type="entry name" value="UDP-Glycosyltransferase/glycogen phosphorylase"/>
    <property type="match status" value="1"/>
</dbReference>
<dbReference type="EMBL" id="QGTX01000001">
    <property type="protein sequence ID" value="PWW21378.1"/>
    <property type="molecule type" value="Genomic_DNA"/>
</dbReference>
<name>A0A317QCI4_9ACTN</name>
<dbReference type="Pfam" id="PF13692">
    <property type="entry name" value="Glyco_trans_1_4"/>
    <property type="match status" value="1"/>
</dbReference>
<evidence type="ECO:0000313" key="1">
    <source>
        <dbReference type="EMBL" id="PWW21378.1"/>
    </source>
</evidence>
<dbReference type="RefSeq" id="WP_211307834.1">
    <property type="nucleotide sequence ID" value="NZ_QGTX01000001.1"/>
</dbReference>
<protein>
    <submittedName>
        <fullName evidence="1">Glycosyl transferase family 1</fullName>
    </submittedName>
</protein>
<sequence>MYRHVDLLNAAGLPAAVLHQRPGFHCRWFPNDTVVTDVRATAVSPSDTLVIPEIYVSPLLKALDGVRHVVFNQGAHMTWSQDGDAVGHHLADSPDLFGLVCVSRYDEELLKYAFPDVAVQRVRHSIEPAVFRLPDGASDPRPRRMSYMPRRAGDDASAVLRLLRSRGVLDGWEVLPLHGLTTTEVAEALRRTMVFMAFTGREGFGLPAAEAMACGAYVVGNHGYGGRELFDPDFSTTVDSGDLLGFARAVEHIVMQEAAAPGWCGERGRAAAAFITREYSPAHERENVVTAYTSLLQLEGKHTEDGRRTSAPTEIAWWPRQPL</sequence>
<proteinExistence type="predicted"/>
<organism evidence="1 2">
    <name type="scientific">Geodermatophilus normandii</name>
    <dbReference type="NCBI Taxonomy" id="1137989"/>
    <lineage>
        <taxon>Bacteria</taxon>
        <taxon>Bacillati</taxon>
        <taxon>Actinomycetota</taxon>
        <taxon>Actinomycetes</taxon>
        <taxon>Geodermatophilales</taxon>
        <taxon>Geodermatophilaceae</taxon>
        <taxon>Geodermatophilus</taxon>
    </lineage>
</organism>
<dbReference type="Proteomes" id="UP000246661">
    <property type="component" value="Unassembled WGS sequence"/>
</dbReference>
<gene>
    <name evidence="1" type="ORF">JD79_00507</name>
</gene>
<comment type="caution">
    <text evidence="1">The sequence shown here is derived from an EMBL/GenBank/DDBJ whole genome shotgun (WGS) entry which is preliminary data.</text>
</comment>